<dbReference type="Gene3D" id="3.40.525.10">
    <property type="entry name" value="CRAL-TRIO lipid binding domain"/>
    <property type="match status" value="1"/>
</dbReference>
<dbReference type="PROSITE" id="PS50191">
    <property type="entry name" value="CRAL_TRIO"/>
    <property type="match status" value="1"/>
</dbReference>
<evidence type="ECO:0000259" key="1">
    <source>
        <dbReference type="PROSITE" id="PS50191"/>
    </source>
</evidence>
<reference evidence="2" key="1">
    <citation type="submission" date="2021-01" db="EMBL/GenBank/DDBJ databases">
        <authorList>
            <person name="Corre E."/>
            <person name="Pelletier E."/>
            <person name="Niang G."/>
            <person name="Scheremetjew M."/>
            <person name="Finn R."/>
            <person name="Kale V."/>
            <person name="Holt S."/>
            <person name="Cochrane G."/>
            <person name="Meng A."/>
            <person name="Brown T."/>
            <person name="Cohen L."/>
        </authorList>
    </citation>
    <scope>NUCLEOTIDE SEQUENCE</scope>
    <source>
        <strain evidence="2">CCMP3278</strain>
    </source>
</reference>
<feature type="domain" description="CRAL-TRIO" evidence="1">
    <location>
        <begin position="96"/>
        <end position="275"/>
    </location>
</feature>
<dbReference type="InterPro" id="IPR036865">
    <property type="entry name" value="CRAL-TRIO_dom_sf"/>
</dbReference>
<protein>
    <recommendedName>
        <fullName evidence="1">CRAL-TRIO domain-containing protein</fullName>
    </recommendedName>
</protein>
<accession>A0A7S1ETQ7</accession>
<dbReference type="SUPFAM" id="SSF52087">
    <property type="entry name" value="CRAL/TRIO domain"/>
    <property type="match status" value="1"/>
</dbReference>
<dbReference type="InterPro" id="IPR051064">
    <property type="entry name" value="SEC14/CRAL-TRIO_domain"/>
</dbReference>
<dbReference type="CDD" id="cd00170">
    <property type="entry name" value="SEC14"/>
    <property type="match status" value="1"/>
</dbReference>
<dbReference type="Pfam" id="PF00650">
    <property type="entry name" value="CRAL_TRIO"/>
    <property type="match status" value="1"/>
</dbReference>
<dbReference type="SMART" id="SM00516">
    <property type="entry name" value="SEC14"/>
    <property type="match status" value="1"/>
</dbReference>
<name>A0A7S1ETQ7_9RHOD</name>
<organism evidence="2">
    <name type="scientific">Timspurckia oligopyrenoides</name>
    <dbReference type="NCBI Taxonomy" id="708627"/>
    <lineage>
        <taxon>Eukaryota</taxon>
        <taxon>Rhodophyta</taxon>
        <taxon>Bangiophyceae</taxon>
        <taxon>Porphyridiales</taxon>
        <taxon>Porphyridiaceae</taxon>
        <taxon>Timspurckia</taxon>
    </lineage>
</organism>
<dbReference type="GO" id="GO:0005737">
    <property type="term" value="C:cytoplasm"/>
    <property type="evidence" value="ECO:0007669"/>
    <property type="project" value="TreeGrafter"/>
</dbReference>
<dbReference type="PANTHER" id="PTHR23324:SF83">
    <property type="entry name" value="SEC14-LIKE PROTEIN 2"/>
    <property type="match status" value="1"/>
</dbReference>
<dbReference type="PANTHER" id="PTHR23324">
    <property type="entry name" value="SEC14 RELATED PROTEIN"/>
    <property type="match status" value="1"/>
</dbReference>
<dbReference type="InterPro" id="IPR001251">
    <property type="entry name" value="CRAL-TRIO_dom"/>
</dbReference>
<sequence length="298" mass="33585">MSVPSDSPDATNIDVLLEKHSASIKSITTIIYASPSVVIPEWWDEIWTLRYILSGRGASDDQVAKRVIEAIEYRSKNPFLHEANPQQQYPADRAEQYQFIKKYLCAGRHGYTRDGGIVQVIRSGISRPAEAVKAVGHDLLAEFYTFNNECMYRALDEITRKTRTLVKCTVLNDMKGMGYGTVDRAFLKCVGASSHVSEILHPQLLARTVVVHPPVFFKMIFGIGKHFMSRSAVERFQMCNVSLREWKDITGHNADQVFDFEQIPWFLGGNCKLHPDIESTLCIPPAGNLQTTPIPLPK</sequence>
<proteinExistence type="predicted"/>
<gene>
    <name evidence="2" type="ORF">TOLI1172_LOCUS7379</name>
</gene>
<dbReference type="EMBL" id="HBFP01010277">
    <property type="protein sequence ID" value="CAD8822983.1"/>
    <property type="molecule type" value="Transcribed_RNA"/>
</dbReference>
<evidence type="ECO:0000313" key="2">
    <source>
        <dbReference type="EMBL" id="CAD8822983.1"/>
    </source>
</evidence>
<dbReference type="AlphaFoldDB" id="A0A7S1ETQ7"/>